<dbReference type="Proteomes" id="UP000186385">
    <property type="component" value="Unassembled WGS sequence"/>
</dbReference>
<dbReference type="Pfam" id="PF06527">
    <property type="entry name" value="TniQ"/>
    <property type="match status" value="1"/>
</dbReference>
<feature type="domain" description="Transposon Tn7 transposition protein TnsD C-terminal" evidence="2">
    <location>
        <begin position="200"/>
        <end position="486"/>
    </location>
</feature>
<evidence type="ECO:0000259" key="2">
    <source>
        <dbReference type="Pfam" id="PF15978"/>
    </source>
</evidence>
<name>A0A1N7AH38_9BACI</name>
<gene>
    <name evidence="3" type="ORF">SAMN05443094_107210</name>
</gene>
<dbReference type="Pfam" id="PF15978">
    <property type="entry name" value="TnsD"/>
    <property type="match status" value="1"/>
</dbReference>
<proteinExistence type="predicted"/>
<accession>A0A1N7AH38</accession>
<feature type="domain" description="TniQ" evidence="1">
    <location>
        <begin position="3"/>
        <end position="157"/>
    </location>
</feature>
<dbReference type="STRING" id="1017273.SAMN05443094_107210"/>
<dbReference type="AlphaFoldDB" id="A0A1N7AH38"/>
<dbReference type="InterPro" id="IPR009492">
    <property type="entry name" value="TniQ"/>
</dbReference>
<sequence length="487" mass="57900">MLPFFTDPYPDELLYSSIARYHFYSGNTNYRDTIEELFKKRSVIPSVEIGSNFSILAKQLGPSYSIESLLNKHTIYPYYSLFLSKQRQQEIIEDVQGDGKGLYGRLGMVSGGICKKNALYYCPKCVIKDIHQYGEPYIHREHQLEGIDYCAHHELKLKKYITEFETQSRFEYIRFDSKHLDLSPPKESELDKFEVIQVKLAKMAYQLLQLPINQFSRETINLKYRTLLRDRNLIALSNTVRQNQLQKEFQSKLPFTFLEKYESRIDGDDTYNWLKVIVRNLKRHVHPFRHLLMLYFLEQDVDSFIQVEIDKGPFGEGPWPCLNKVALHYRQNVIDTVTLKRDFTGTKPAGFFSCSCGSVYTRKGPDKVEYDKYHINYIKEYGHIWMEKLYQLEKEGLHLKLIAKELGVHPQTAKSYLDAKEELIERKTETNERLIKQYREELLQAMERFPNYRRTQLLEQFRKPYRYLYKHDKEWMLANLPAKKEVT</sequence>
<evidence type="ECO:0000313" key="4">
    <source>
        <dbReference type="Proteomes" id="UP000186385"/>
    </source>
</evidence>
<dbReference type="InterPro" id="IPR032750">
    <property type="entry name" value="TnsD_C"/>
</dbReference>
<organism evidence="3 4">
    <name type="scientific">Domibacillus enclensis</name>
    <dbReference type="NCBI Taxonomy" id="1017273"/>
    <lineage>
        <taxon>Bacteria</taxon>
        <taxon>Bacillati</taxon>
        <taxon>Bacillota</taxon>
        <taxon>Bacilli</taxon>
        <taxon>Bacillales</taxon>
        <taxon>Bacillaceae</taxon>
        <taxon>Domibacillus</taxon>
    </lineage>
</organism>
<evidence type="ECO:0000259" key="1">
    <source>
        <dbReference type="Pfam" id="PF06527"/>
    </source>
</evidence>
<reference evidence="3 4" key="1">
    <citation type="submission" date="2017-01" db="EMBL/GenBank/DDBJ databases">
        <authorList>
            <person name="Mah S.A."/>
            <person name="Swanson W.J."/>
            <person name="Moy G.W."/>
            <person name="Vacquier V.D."/>
        </authorList>
    </citation>
    <scope>NUCLEOTIDE SEQUENCE [LARGE SCALE GENOMIC DNA]</scope>
    <source>
        <strain evidence="3 4">NIO-1016</strain>
    </source>
</reference>
<dbReference type="EMBL" id="FTLX01000007">
    <property type="protein sequence ID" value="SIR38457.1"/>
    <property type="molecule type" value="Genomic_DNA"/>
</dbReference>
<protein>
    <submittedName>
        <fullName evidence="3">TniQ protein</fullName>
    </submittedName>
</protein>
<evidence type="ECO:0000313" key="3">
    <source>
        <dbReference type="EMBL" id="SIR38457.1"/>
    </source>
</evidence>